<organism evidence="2 3">
    <name type="scientific">Corynebacterium pseudodiphtheriticum</name>
    <dbReference type="NCBI Taxonomy" id="37637"/>
    <lineage>
        <taxon>Bacteria</taxon>
        <taxon>Bacillati</taxon>
        <taxon>Actinomycetota</taxon>
        <taxon>Actinomycetes</taxon>
        <taxon>Mycobacteriales</taxon>
        <taxon>Corynebacteriaceae</taxon>
        <taxon>Corynebacterium</taxon>
    </lineage>
</organism>
<dbReference type="Gene3D" id="3.90.1150.10">
    <property type="entry name" value="Aspartate Aminotransferase, domain 1"/>
    <property type="match status" value="1"/>
</dbReference>
<dbReference type="GO" id="GO:0008483">
    <property type="term" value="F:transaminase activity"/>
    <property type="evidence" value="ECO:0007669"/>
    <property type="project" value="UniProtKB-KW"/>
</dbReference>
<dbReference type="InterPro" id="IPR015424">
    <property type="entry name" value="PyrdxlP-dep_Trfase"/>
</dbReference>
<reference evidence="2" key="1">
    <citation type="submission" date="2023-05" db="EMBL/GenBank/DDBJ databases">
        <title>Metabolic capabilities are highly conserved among human nasal-associated Corynebacterium species in pangenomic analyses.</title>
        <authorList>
            <person name="Tran T.H."/>
            <person name="Roberts A.Q."/>
            <person name="Escapa I.F."/>
            <person name="Gao W."/>
            <person name="Conlan S."/>
            <person name="Kong H."/>
            <person name="Segre J.A."/>
            <person name="Kelly M.S."/>
            <person name="Lemon K.P."/>
        </authorList>
    </citation>
    <scope>NUCLEOTIDE SEQUENCE</scope>
    <source>
        <strain evidence="2">KPL2773</strain>
    </source>
</reference>
<dbReference type="Pfam" id="PF00266">
    <property type="entry name" value="Aminotran_5"/>
    <property type="match status" value="1"/>
</dbReference>
<dbReference type="InterPro" id="IPR015422">
    <property type="entry name" value="PyrdxlP-dep_Trfase_small"/>
</dbReference>
<dbReference type="AlphaFoldDB" id="A0AAP4BQA3"/>
<proteinExistence type="predicted"/>
<dbReference type="Proteomes" id="UP001224412">
    <property type="component" value="Unassembled WGS sequence"/>
</dbReference>
<sequence length="411" mass="43448">MAYDVYSVRGLYTTLSEGWTYLNAHATPQVPERVAVGVARAFRNATSVSTGPTGSHSQRQHAGRLEGDVYIENARGAVADLLGVRADRVVLGSSLPVLYQSLARAMEPMLARRGTSVVLSGLDAPEVSAPFSGLVDDTRWALPDLATGELPAFQYKDLVDGHTRFVALSAAHDLLGTVAPVSEIVEHVRSRSRAWTLVDVSSIAMYRPIVADDWDCNILAIDLAQIGGPQLAALVFRDTAMFKRIAPIAPTQDCDTYAKLESPFSAGLAGGVSPAVDHVARLGSAAAGSRRKRVQQSMAELDAYMARLTNQMYTFLGTLPAAHIVGVTGEAAAGSTADRLPRLSFAVHGVPAATVHQRLFDNGLVTTIAPNTPLLENMGVGEIGGAVTISAAPFNTEADIAHLTRVVASLA</sequence>
<dbReference type="RefSeq" id="WP_023018540.1">
    <property type="nucleotide sequence ID" value="NZ_CP051667.1"/>
</dbReference>
<evidence type="ECO:0000313" key="2">
    <source>
        <dbReference type="EMBL" id="MDK4307087.1"/>
    </source>
</evidence>
<dbReference type="PANTHER" id="PTHR43586:SF21">
    <property type="entry name" value="PYRIDOXAL PHOSPHATE (PLP)-DEPENDENT ASPARTATE AMINOTRANSFERASE SUPERFAMILY"/>
    <property type="match status" value="1"/>
</dbReference>
<dbReference type="InterPro" id="IPR000192">
    <property type="entry name" value="Aminotrans_V_dom"/>
</dbReference>
<dbReference type="EMBL" id="JASNVH010000008">
    <property type="protein sequence ID" value="MDK4307087.1"/>
    <property type="molecule type" value="Genomic_DNA"/>
</dbReference>
<evidence type="ECO:0000259" key="1">
    <source>
        <dbReference type="Pfam" id="PF00266"/>
    </source>
</evidence>
<dbReference type="SUPFAM" id="SSF53383">
    <property type="entry name" value="PLP-dependent transferases"/>
    <property type="match status" value="1"/>
</dbReference>
<protein>
    <submittedName>
        <fullName evidence="2">Aminotransferase class V-fold PLP-dependent enzyme</fullName>
    </submittedName>
</protein>
<name>A0AAP4BQA3_9CORY</name>
<dbReference type="GeneID" id="42782236"/>
<dbReference type="InterPro" id="IPR015421">
    <property type="entry name" value="PyrdxlP-dep_Trfase_major"/>
</dbReference>
<keyword evidence="2" id="KW-0808">Transferase</keyword>
<dbReference type="PANTHER" id="PTHR43586">
    <property type="entry name" value="CYSTEINE DESULFURASE"/>
    <property type="match status" value="1"/>
</dbReference>
<accession>A0AAP4BQA3</accession>
<feature type="domain" description="Aminotransferase class V" evidence="1">
    <location>
        <begin position="21"/>
        <end position="402"/>
    </location>
</feature>
<dbReference type="Gene3D" id="3.40.640.10">
    <property type="entry name" value="Type I PLP-dependent aspartate aminotransferase-like (Major domain)"/>
    <property type="match status" value="1"/>
</dbReference>
<gene>
    <name evidence="2" type="ORF">QPX42_05970</name>
</gene>
<evidence type="ECO:0000313" key="3">
    <source>
        <dbReference type="Proteomes" id="UP001224412"/>
    </source>
</evidence>
<comment type="caution">
    <text evidence="2">The sequence shown here is derived from an EMBL/GenBank/DDBJ whole genome shotgun (WGS) entry which is preliminary data.</text>
</comment>
<keyword evidence="2" id="KW-0032">Aminotransferase</keyword>